<feature type="modified residue" description="4-aspartylphosphate" evidence="3">
    <location>
        <position position="80"/>
    </location>
</feature>
<comment type="caution">
    <text evidence="6">The sequence shown here is derived from an EMBL/GenBank/DDBJ whole genome shotgun (WGS) entry which is preliminary data.</text>
</comment>
<evidence type="ECO:0000259" key="5">
    <source>
        <dbReference type="PROSITE" id="PS50110"/>
    </source>
</evidence>
<dbReference type="Pfam" id="PF00196">
    <property type="entry name" value="GerE"/>
    <property type="match status" value="1"/>
</dbReference>
<dbReference type="PROSITE" id="PS50043">
    <property type="entry name" value="HTH_LUXR_2"/>
    <property type="match status" value="1"/>
</dbReference>
<dbReference type="InterPro" id="IPR000792">
    <property type="entry name" value="Tscrpt_reg_LuxR_C"/>
</dbReference>
<accession>A0ABP6XHS8</accession>
<evidence type="ECO:0000256" key="3">
    <source>
        <dbReference type="PROSITE-ProRule" id="PRU00169"/>
    </source>
</evidence>
<evidence type="ECO:0000313" key="6">
    <source>
        <dbReference type="EMBL" id="GAA3566603.1"/>
    </source>
</evidence>
<keyword evidence="2" id="KW-0238">DNA-binding</keyword>
<evidence type="ECO:0000256" key="1">
    <source>
        <dbReference type="ARBA" id="ARBA00022553"/>
    </source>
</evidence>
<dbReference type="InterPro" id="IPR039420">
    <property type="entry name" value="WalR-like"/>
</dbReference>
<dbReference type="SUPFAM" id="SSF46894">
    <property type="entry name" value="C-terminal effector domain of the bipartite response regulators"/>
    <property type="match status" value="1"/>
</dbReference>
<dbReference type="Pfam" id="PF00072">
    <property type="entry name" value="Response_reg"/>
    <property type="match status" value="1"/>
</dbReference>
<dbReference type="SMART" id="SM00448">
    <property type="entry name" value="REC"/>
    <property type="match status" value="1"/>
</dbReference>
<protein>
    <submittedName>
        <fullName evidence="6">Response regulator transcription factor</fullName>
    </submittedName>
</protein>
<reference evidence="7" key="1">
    <citation type="journal article" date="2019" name="Int. J. Syst. Evol. Microbiol.">
        <title>The Global Catalogue of Microorganisms (GCM) 10K type strain sequencing project: providing services to taxonomists for standard genome sequencing and annotation.</title>
        <authorList>
            <consortium name="The Broad Institute Genomics Platform"/>
            <consortium name="The Broad Institute Genome Sequencing Center for Infectious Disease"/>
            <person name="Wu L."/>
            <person name="Ma J."/>
        </authorList>
    </citation>
    <scope>NUCLEOTIDE SEQUENCE [LARGE SCALE GENOMIC DNA]</scope>
    <source>
        <strain evidence="7">JCM 16928</strain>
    </source>
</reference>
<dbReference type="InterPro" id="IPR011006">
    <property type="entry name" value="CheY-like_superfamily"/>
</dbReference>
<proteinExistence type="predicted"/>
<dbReference type="Gene3D" id="3.40.50.2300">
    <property type="match status" value="1"/>
</dbReference>
<dbReference type="PRINTS" id="PR00038">
    <property type="entry name" value="HTHLUXR"/>
</dbReference>
<dbReference type="InterPro" id="IPR058245">
    <property type="entry name" value="NreC/VraR/RcsB-like_REC"/>
</dbReference>
<dbReference type="SUPFAM" id="SSF52172">
    <property type="entry name" value="CheY-like"/>
    <property type="match status" value="1"/>
</dbReference>
<organism evidence="6 7">
    <name type="scientific">Kribbella ginsengisoli</name>
    <dbReference type="NCBI Taxonomy" id="363865"/>
    <lineage>
        <taxon>Bacteria</taxon>
        <taxon>Bacillati</taxon>
        <taxon>Actinomycetota</taxon>
        <taxon>Actinomycetes</taxon>
        <taxon>Propionibacteriales</taxon>
        <taxon>Kribbellaceae</taxon>
        <taxon>Kribbella</taxon>
    </lineage>
</organism>
<feature type="domain" description="Response regulatory" evidence="5">
    <location>
        <begin position="29"/>
        <end position="145"/>
    </location>
</feature>
<keyword evidence="1 3" id="KW-0597">Phosphoprotein</keyword>
<dbReference type="InterPro" id="IPR016032">
    <property type="entry name" value="Sig_transdc_resp-reg_C-effctor"/>
</dbReference>
<dbReference type="PROSITE" id="PS50110">
    <property type="entry name" value="RESPONSE_REGULATORY"/>
    <property type="match status" value="1"/>
</dbReference>
<dbReference type="CDD" id="cd17535">
    <property type="entry name" value="REC_NarL-like"/>
    <property type="match status" value="1"/>
</dbReference>
<keyword evidence="7" id="KW-1185">Reference proteome</keyword>
<dbReference type="PANTHER" id="PTHR43214">
    <property type="entry name" value="TWO-COMPONENT RESPONSE REGULATOR"/>
    <property type="match status" value="1"/>
</dbReference>
<dbReference type="CDD" id="cd06170">
    <property type="entry name" value="LuxR_C_like"/>
    <property type="match status" value="1"/>
</dbReference>
<dbReference type="PANTHER" id="PTHR43214:SF43">
    <property type="entry name" value="TWO-COMPONENT RESPONSE REGULATOR"/>
    <property type="match status" value="1"/>
</dbReference>
<gene>
    <name evidence="6" type="ORF">GCM10022235_39060</name>
</gene>
<sequence length="235" mass="24475">MAARLMGVQTQSWVQSVAGGEEAMSEQVKVVVVDGHTLVRFGLTGLAGQEPDLEIVGASGLGAEAMAIVATTRPDVLVLDSVLPDVDGLQVAREIRDQYSELGIVLLASDGQDAVLFQALESGVSAFVTNTAPIEEVLAAIRHAAVAATSFTATGLGPAMARRDQPPAPPLLSPREAEVLSLLGQGLSVRAIATSLCVSLSTAKTYVARLYEKLEASNRAQAIMRALKLGLLESS</sequence>
<evidence type="ECO:0000313" key="7">
    <source>
        <dbReference type="Proteomes" id="UP001501222"/>
    </source>
</evidence>
<feature type="domain" description="HTH luxR-type" evidence="4">
    <location>
        <begin position="165"/>
        <end position="230"/>
    </location>
</feature>
<dbReference type="Proteomes" id="UP001501222">
    <property type="component" value="Unassembled WGS sequence"/>
</dbReference>
<name>A0ABP6XHS8_9ACTN</name>
<dbReference type="EMBL" id="BAABAA010000005">
    <property type="protein sequence ID" value="GAA3566603.1"/>
    <property type="molecule type" value="Genomic_DNA"/>
</dbReference>
<evidence type="ECO:0000259" key="4">
    <source>
        <dbReference type="PROSITE" id="PS50043"/>
    </source>
</evidence>
<dbReference type="SMART" id="SM00421">
    <property type="entry name" value="HTH_LUXR"/>
    <property type="match status" value="1"/>
</dbReference>
<dbReference type="InterPro" id="IPR001789">
    <property type="entry name" value="Sig_transdc_resp-reg_receiver"/>
</dbReference>
<evidence type="ECO:0000256" key="2">
    <source>
        <dbReference type="ARBA" id="ARBA00023125"/>
    </source>
</evidence>